<dbReference type="Gene3D" id="1.10.1740.10">
    <property type="match status" value="1"/>
</dbReference>
<proteinExistence type="predicted"/>
<dbReference type="SUPFAM" id="SSF55797">
    <property type="entry name" value="PR-1-like"/>
    <property type="match status" value="1"/>
</dbReference>
<dbReference type="PANTHER" id="PTHR31157">
    <property type="entry name" value="SCP DOMAIN-CONTAINING PROTEIN"/>
    <property type="match status" value="1"/>
</dbReference>
<evidence type="ECO:0000256" key="1">
    <source>
        <dbReference type="SAM" id="MobiDB-lite"/>
    </source>
</evidence>
<feature type="compositionally biased region" description="Basic and acidic residues" evidence="1">
    <location>
        <begin position="290"/>
        <end position="310"/>
    </location>
</feature>
<dbReference type="Pfam" id="PF00188">
    <property type="entry name" value="CAP"/>
    <property type="match status" value="1"/>
</dbReference>
<evidence type="ECO:0000259" key="2">
    <source>
        <dbReference type="Pfam" id="PF00188"/>
    </source>
</evidence>
<dbReference type="InterPro" id="IPR014044">
    <property type="entry name" value="CAP_dom"/>
</dbReference>
<dbReference type="InterPro" id="IPR007627">
    <property type="entry name" value="RNA_pol_sigma70_r2"/>
</dbReference>
<evidence type="ECO:0000259" key="3">
    <source>
        <dbReference type="Pfam" id="PF04542"/>
    </source>
</evidence>
<sequence length="663" mass="71248">MEHDQRKREQVDGAELTALVAAARAGDARAQHELAASYLPLVYNIVGRALGGHADVDDIVQEAMVRMLRGLPALRDPASFRSWLVAIAMNETRRQQRPAPVDSGLQDAYEVPDPGSDFTDVTILRLGLSGERKEVARATRWMDDDYRELLALWWLEAAGELTRTEIAQALDLSAEHTAVRVQRMKAQLEAARTVVRALAATPRCPELVALTGSWDGRPSALWRKRLARHTRACAACTGHGARLTPAEGLLAGLALVPPLMAGTLHVTDPGASAHTAHVQHTAHAEHLEHTDHAQHADHTQHVDHAQHAQHTDQTQLTQHGPHPDHANHTEAIPHTMHPQDPVDPMSTPHPADQAAPGSAYPHHPNHHAYDAGTGYGEPYRAHDADATLADGVTAISPASGAGASGSRAELRQGRRTTRRRRQAVAAGAGIVAIATLTAVMQFSTDDSDGSDKSTTAAMKTDEPTPSSSAPSSTPEAKKARSTSPSKSAKPKKKEKKKTAKPVDKPTRTATPKPHKPKPPTPPKTSRPTADPKPPAPSGSMAQQVLSLVNTERQKAGCRPLTNNSKLATAAQRHSADMKARNYFSHTSPDGTDPGKRITAAGYQWSTYGENIARGQQSASSVMSSWMNSEGHRANILNCSFKEMGMGIEQGSGGPWWTQAFGAR</sequence>
<dbReference type="InterPro" id="IPR013325">
    <property type="entry name" value="RNA_pol_sigma_r2"/>
</dbReference>
<feature type="domain" description="RNA polymerase sigma-70 region 2" evidence="3">
    <location>
        <begin position="35"/>
        <end position="95"/>
    </location>
</feature>
<dbReference type="PANTHER" id="PTHR31157:SF1">
    <property type="entry name" value="SCP DOMAIN-CONTAINING PROTEIN"/>
    <property type="match status" value="1"/>
</dbReference>
<name>A0ABQ2M9S2_9ACTN</name>
<evidence type="ECO:0000313" key="5">
    <source>
        <dbReference type="Proteomes" id="UP000656881"/>
    </source>
</evidence>
<dbReference type="InterPro" id="IPR035940">
    <property type="entry name" value="CAP_sf"/>
</dbReference>
<dbReference type="CDD" id="cd05379">
    <property type="entry name" value="CAP_bacterial"/>
    <property type="match status" value="1"/>
</dbReference>
<feature type="compositionally biased region" description="Low complexity" evidence="1">
    <location>
        <begin position="398"/>
        <end position="407"/>
    </location>
</feature>
<accession>A0ABQ2M9S2</accession>
<feature type="region of interest" description="Disordered" evidence="1">
    <location>
        <begin position="290"/>
        <end position="376"/>
    </location>
</feature>
<protein>
    <recommendedName>
        <fullName evidence="6">Sigma-70 family RNA polymerase sigma factor</fullName>
    </recommendedName>
</protein>
<dbReference type="NCBIfam" id="TIGR02937">
    <property type="entry name" value="sigma70-ECF"/>
    <property type="match status" value="1"/>
</dbReference>
<feature type="compositionally biased region" description="Pro residues" evidence="1">
    <location>
        <begin position="518"/>
        <end position="536"/>
    </location>
</feature>
<dbReference type="RefSeq" id="WP_229697162.1">
    <property type="nucleotide sequence ID" value="NZ_BMNG01000010.1"/>
</dbReference>
<feature type="compositionally biased region" description="Low complexity" evidence="1">
    <location>
        <begin position="463"/>
        <end position="474"/>
    </location>
</feature>
<organism evidence="4 5">
    <name type="scientific">Streptomyces lasiicapitis</name>
    <dbReference type="NCBI Taxonomy" id="1923961"/>
    <lineage>
        <taxon>Bacteria</taxon>
        <taxon>Bacillati</taxon>
        <taxon>Actinomycetota</taxon>
        <taxon>Actinomycetes</taxon>
        <taxon>Kitasatosporales</taxon>
        <taxon>Streptomycetaceae</taxon>
        <taxon>Streptomyces</taxon>
    </lineage>
</organism>
<feature type="compositionally biased region" description="Basic residues" evidence="1">
    <location>
        <begin position="488"/>
        <end position="499"/>
    </location>
</feature>
<gene>
    <name evidence="4" type="ORF">GCM10012286_45930</name>
</gene>
<reference evidence="5" key="1">
    <citation type="journal article" date="2019" name="Int. J. Syst. Evol. Microbiol.">
        <title>The Global Catalogue of Microorganisms (GCM) 10K type strain sequencing project: providing services to taxonomists for standard genome sequencing and annotation.</title>
        <authorList>
            <consortium name="The Broad Institute Genomics Platform"/>
            <consortium name="The Broad Institute Genome Sequencing Center for Infectious Disease"/>
            <person name="Wu L."/>
            <person name="Ma J."/>
        </authorList>
    </citation>
    <scope>NUCLEOTIDE SEQUENCE [LARGE SCALE GENOMIC DNA]</scope>
    <source>
        <strain evidence="5">CGMCC 4.7349</strain>
    </source>
</reference>
<evidence type="ECO:0000313" key="4">
    <source>
        <dbReference type="EMBL" id="GGO49004.1"/>
    </source>
</evidence>
<dbReference type="Gene3D" id="3.40.33.10">
    <property type="entry name" value="CAP"/>
    <property type="match status" value="1"/>
</dbReference>
<evidence type="ECO:0008006" key="6">
    <source>
        <dbReference type="Google" id="ProtNLM"/>
    </source>
</evidence>
<feature type="region of interest" description="Disordered" evidence="1">
    <location>
        <begin position="443"/>
        <end position="540"/>
    </location>
</feature>
<dbReference type="InterPro" id="IPR014284">
    <property type="entry name" value="RNA_pol_sigma-70_dom"/>
</dbReference>
<dbReference type="EMBL" id="BMNG01000010">
    <property type="protein sequence ID" value="GGO49004.1"/>
    <property type="molecule type" value="Genomic_DNA"/>
</dbReference>
<dbReference type="SUPFAM" id="SSF88946">
    <property type="entry name" value="Sigma2 domain of RNA polymerase sigma factors"/>
    <property type="match status" value="1"/>
</dbReference>
<comment type="caution">
    <text evidence="4">The sequence shown here is derived from an EMBL/GenBank/DDBJ whole genome shotgun (WGS) entry which is preliminary data.</text>
</comment>
<keyword evidence="5" id="KW-1185">Reference proteome</keyword>
<feature type="compositionally biased region" description="Basic residues" evidence="1">
    <location>
        <begin position="413"/>
        <end position="422"/>
    </location>
</feature>
<feature type="domain" description="SCP" evidence="2">
    <location>
        <begin position="545"/>
        <end position="660"/>
    </location>
</feature>
<dbReference type="Pfam" id="PF04542">
    <property type="entry name" value="Sigma70_r2"/>
    <property type="match status" value="1"/>
</dbReference>
<dbReference type="Proteomes" id="UP000656881">
    <property type="component" value="Unassembled WGS sequence"/>
</dbReference>
<feature type="region of interest" description="Disordered" evidence="1">
    <location>
        <begin position="396"/>
        <end position="425"/>
    </location>
</feature>